<dbReference type="GO" id="GO:0003735">
    <property type="term" value="F:structural constituent of ribosome"/>
    <property type="evidence" value="ECO:0007669"/>
    <property type="project" value="TreeGrafter"/>
</dbReference>
<dbReference type="Gramene" id="AET0Gv20066600.1">
    <property type="protein sequence ID" value="AET0Gv20066600.1"/>
    <property type="gene ID" value="AET0Gv20066600"/>
</dbReference>
<dbReference type="STRING" id="200361.A0A452XDN5"/>
<evidence type="ECO:0000313" key="3">
    <source>
        <dbReference type="Proteomes" id="UP000015105"/>
    </source>
</evidence>
<dbReference type="PANTHER" id="PTHR11524">
    <property type="entry name" value="60S RIBOSOMAL PROTEIN L7"/>
    <property type="match status" value="1"/>
</dbReference>
<proteinExistence type="predicted"/>
<dbReference type="GO" id="GO:0000463">
    <property type="term" value="P:maturation of LSU-rRNA from tricistronic rRNA transcript (SSU-rRNA, 5.8S rRNA, LSU-rRNA)"/>
    <property type="evidence" value="ECO:0007669"/>
    <property type="project" value="TreeGrafter"/>
</dbReference>
<reference evidence="3" key="1">
    <citation type="journal article" date="2014" name="Science">
        <title>Ancient hybridizations among the ancestral genomes of bread wheat.</title>
        <authorList>
            <consortium name="International Wheat Genome Sequencing Consortium,"/>
            <person name="Marcussen T."/>
            <person name="Sandve S.R."/>
            <person name="Heier L."/>
            <person name="Spannagl M."/>
            <person name="Pfeifer M."/>
            <person name="Jakobsen K.S."/>
            <person name="Wulff B.B."/>
            <person name="Steuernagel B."/>
            <person name="Mayer K.F."/>
            <person name="Olsen O.A."/>
        </authorList>
    </citation>
    <scope>NUCLEOTIDE SEQUENCE [LARGE SCALE GENOMIC DNA]</scope>
    <source>
        <strain evidence="3">cv. AL8/78</strain>
    </source>
</reference>
<feature type="region of interest" description="Disordered" evidence="1">
    <location>
        <begin position="118"/>
        <end position="157"/>
    </location>
</feature>
<keyword evidence="3" id="KW-1185">Reference proteome</keyword>
<dbReference type="PANTHER" id="PTHR11524:SF16">
    <property type="entry name" value="LARGE RIBOSOMAL SUBUNIT PROTEIN UL30"/>
    <property type="match status" value="1"/>
</dbReference>
<dbReference type="GO" id="GO:0022625">
    <property type="term" value="C:cytosolic large ribosomal subunit"/>
    <property type="evidence" value="ECO:0007669"/>
    <property type="project" value="TreeGrafter"/>
</dbReference>
<evidence type="ECO:0000256" key="1">
    <source>
        <dbReference type="SAM" id="MobiDB-lite"/>
    </source>
</evidence>
<evidence type="ECO:0000313" key="2">
    <source>
        <dbReference type="EnsemblPlants" id="AET0Gv20066600.1"/>
    </source>
</evidence>
<sequence length="157" mass="17098">MPRPHEATTPKTLPSKQRLKIVRELIYKRGYGKLNKQTIPLANNKVIEQGLGAGEDDIAILACLLLLGDSLLLLLEVNSRKLLEVGYSGLRMRAERLWKAKKAKDSSGPVLAGACGQGRIGDNMHTGADASSPRGHNTKDATQRWVHGDVRQPAPSD</sequence>
<dbReference type="AlphaFoldDB" id="A0A452XDN5"/>
<dbReference type="InterPro" id="IPR039699">
    <property type="entry name" value="Ribosomal_uL30"/>
</dbReference>
<reference evidence="2" key="3">
    <citation type="submission" date="2019-03" db="UniProtKB">
        <authorList>
            <consortium name="EnsemblPlants"/>
        </authorList>
    </citation>
    <scope>IDENTIFICATION</scope>
</reference>
<protein>
    <submittedName>
        <fullName evidence="2">Uncharacterized protein</fullName>
    </submittedName>
</protein>
<feature type="compositionally biased region" description="Basic and acidic residues" evidence="1">
    <location>
        <begin position="137"/>
        <end position="150"/>
    </location>
</feature>
<dbReference type="Proteomes" id="UP000015105">
    <property type="component" value="Unassembled WGS sequence"/>
</dbReference>
<dbReference type="EnsemblPlants" id="AET0Gv20066600.1">
    <property type="protein sequence ID" value="AET0Gv20066600.1"/>
    <property type="gene ID" value="AET0Gv20066600"/>
</dbReference>
<name>A0A452XDN5_AEGTS</name>
<dbReference type="GO" id="GO:0003723">
    <property type="term" value="F:RNA binding"/>
    <property type="evidence" value="ECO:0007669"/>
    <property type="project" value="TreeGrafter"/>
</dbReference>
<accession>A0A452XDN5</accession>
<organism evidence="2 3">
    <name type="scientific">Aegilops tauschii subsp. strangulata</name>
    <name type="common">Goatgrass</name>
    <dbReference type="NCBI Taxonomy" id="200361"/>
    <lineage>
        <taxon>Eukaryota</taxon>
        <taxon>Viridiplantae</taxon>
        <taxon>Streptophyta</taxon>
        <taxon>Embryophyta</taxon>
        <taxon>Tracheophyta</taxon>
        <taxon>Spermatophyta</taxon>
        <taxon>Magnoliopsida</taxon>
        <taxon>Liliopsida</taxon>
        <taxon>Poales</taxon>
        <taxon>Poaceae</taxon>
        <taxon>BOP clade</taxon>
        <taxon>Pooideae</taxon>
        <taxon>Triticodae</taxon>
        <taxon>Triticeae</taxon>
        <taxon>Triticinae</taxon>
        <taxon>Aegilops</taxon>
    </lineage>
</organism>
<reference evidence="3" key="2">
    <citation type="journal article" date="2017" name="Nat. Plants">
        <title>The Aegilops tauschii genome reveals multiple impacts of transposons.</title>
        <authorList>
            <person name="Zhao G."/>
            <person name="Zou C."/>
            <person name="Li K."/>
            <person name="Wang K."/>
            <person name="Li T."/>
            <person name="Gao L."/>
            <person name="Zhang X."/>
            <person name="Wang H."/>
            <person name="Yang Z."/>
            <person name="Liu X."/>
            <person name="Jiang W."/>
            <person name="Mao L."/>
            <person name="Kong X."/>
            <person name="Jiao Y."/>
            <person name="Jia J."/>
        </authorList>
    </citation>
    <scope>NUCLEOTIDE SEQUENCE [LARGE SCALE GENOMIC DNA]</scope>
    <source>
        <strain evidence="3">cv. AL8/78</strain>
    </source>
</reference>